<dbReference type="Proteomes" id="UP001610446">
    <property type="component" value="Unassembled WGS sequence"/>
</dbReference>
<keyword evidence="3" id="KW-1185">Reference proteome</keyword>
<protein>
    <submittedName>
        <fullName evidence="2">Uncharacterized protein</fullName>
    </submittedName>
</protein>
<evidence type="ECO:0000256" key="1">
    <source>
        <dbReference type="SAM" id="SignalP"/>
    </source>
</evidence>
<proteinExistence type="predicted"/>
<evidence type="ECO:0000313" key="2">
    <source>
        <dbReference type="EMBL" id="KAL2836931.1"/>
    </source>
</evidence>
<accession>A0ABR4JA47</accession>
<comment type="caution">
    <text evidence="2">The sequence shown here is derived from an EMBL/GenBank/DDBJ whole genome shotgun (WGS) entry which is preliminary data.</text>
</comment>
<reference evidence="2 3" key="1">
    <citation type="submission" date="2024-07" db="EMBL/GenBank/DDBJ databases">
        <title>Section-level genome sequencing and comparative genomics of Aspergillus sections Usti and Cavernicolus.</title>
        <authorList>
            <consortium name="Lawrence Berkeley National Laboratory"/>
            <person name="Nybo J.L."/>
            <person name="Vesth T.C."/>
            <person name="Theobald S."/>
            <person name="Frisvad J.C."/>
            <person name="Larsen T.O."/>
            <person name="Kjaerboelling I."/>
            <person name="Rothschild-Mancinelli K."/>
            <person name="Lyhne E.K."/>
            <person name="Kogle M.E."/>
            <person name="Barry K."/>
            <person name="Clum A."/>
            <person name="Na H."/>
            <person name="Ledsgaard L."/>
            <person name="Lin J."/>
            <person name="Lipzen A."/>
            <person name="Kuo A."/>
            <person name="Riley R."/>
            <person name="Mondo S."/>
            <person name="Labutti K."/>
            <person name="Haridas S."/>
            <person name="Pangalinan J."/>
            <person name="Salamov A.A."/>
            <person name="Simmons B.A."/>
            <person name="Magnuson J.K."/>
            <person name="Chen J."/>
            <person name="Drula E."/>
            <person name="Henrissat B."/>
            <person name="Wiebenga A."/>
            <person name="Lubbers R.J."/>
            <person name="Gomes A.C."/>
            <person name="Makela M.R."/>
            <person name="Stajich J."/>
            <person name="Grigoriev I.V."/>
            <person name="Mortensen U.H."/>
            <person name="De Vries R.P."/>
            <person name="Baker S.E."/>
            <person name="Andersen M.R."/>
        </authorList>
    </citation>
    <scope>NUCLEOTIDE SEQUENCE [LARGE SCALE GENOMIC DNA]</scope>
    <source>
        <strain evidence="2 3">CBS 123904</strain>
    </source>
</reference>
<sequence length="108" mass="11512">MKFPAITTALGLLAASATAIEMDVREESGGDWILVPVEDGVCKTYDNPVVQINLVPWSNGGSSFICRPYVLSNCQGDFQGSIASNHPLTGEFQPPVNSVLCFSACCWG</sequence>
<dbReference type="EMBL" id="JBFXLU010000169">
    <property type="protein sequence ID" value="KAL2836931.1"/>
    <property type="molecule type" value="Genomic_DNA"/>
</dbReference>
<organism evidence="2 3">
    <name type="scientific">Aspergillus pseudoustus</name>
    <dbReference type="NCBI Taxonomy" id="1810923"/>
    <lineage>
        <taxon>Eukaryota</taxon>
        <taxon>Fungi</taxon>
        <taxon>Dikarya</taxon>
        <taxon>Ascomycota</taxon>
        <taxon>Pezizomycotina</taxon>
        <taxon>Eurotiomycetes</taxon>
        <taxon>Eurotiomycetidae</taxon>
        <taxon>Eurotiales</taxon>
        <taxon>Aspergillaceae</taxon>
        <taxon>Aspergillus</taxon>
        <taxon>Aspergillus subgen. Nidulantes</taxon>
    </lineage>
</organism>
<evidence type="ECO:0000313" key="3">
    <source>
        <dbReference type="Proteomes" id="UP001610446"/>
    </source>
</evidence>
<name>A0ABR4JA47_9EURO</name>
<feature type="chain" id="PRO_5046617892" evidence="1">
    <location>
        <begin position="20"/>
        <end position="108"/>
    </location>
</feature>
<feature type="signal peptide" evidence="1">
    <location>
        <begin position="1"/>
        <end position="19"/>
    </location>
</feature>
<keyword evidence="1" id="KW-0732">Signal</keyword>
<gene>
    <name evidence="2" type="ORF">BJY01DRAFT_251724</name>
</gene>